<sequence length="150" mass="16151">MCLVASSSFETLSPPPYTSSSGISSIRLRLPEPTEGDLLSNEVASSSSENFLCKIGSDALSEISETPTPSPLGLSTRYSKISDKEIIPITLRFSSTTTRRWTSARTIRSSMISTKRPSESTNGKADTLRSTNFFKAVIMLVCSSATSILS</sequence>
<feature type="region of interest" description="Disordered" evidence="1">
    <location>
        <begin position="1"/>
        <end position="25"/>
    </location>
</feature>
<comment type="caution">
    <text evidence="2">The sequence shown here is derived from an EMBL/GenBank/DDBJ whole genome shotgun (WGS) entry which is preliminary data.</text>
</comment>
<evidence type="ECO:0000313" key="2">
    <source>
        <dbReference type="EMBL" id="KNC24307.1"/>
    </source>
</evidence>
<dbReference type="Proteomes" id="UP000037069">
    <property type="component" value="Unassembled WGS sequence"/>
</dbReference>
<evidence type="ECO:0000256" key="1">
    <source>
        <dbReference type="SAM" id="MobiDB-lite"/>
    </source>
</evidence>
<name>A0A0L0BWA3_LUCCU</name>
<organism evidence="2 3">
    <name type="scientific">Lucilia cuprina</name>
    <name type="common">Green bottle fly</name>
    <name type="synonym">Australian sheep blowfly</name>
    <dbReference type="NCBI Taxonomy" id="7375"/>
    <lineage>
        <taxon>Eukaryota</taxon>
        <taxon>Metazoa</taxon>
        <taxon>Ecdysozoa</taxon>
        <taxon>Arthropoda</taxon>
        <taxon>Hexapoda</taxon>
        <taxon>Insecta</taxon>
        <taxon>Pterygota</taxon>
        <taxon>Neoptera</taxon>
        <taxon>Endopterygota</taxon>
        <taxon>Diptera</taxon>
        <taxon>Brachycera</taxon>
        <taxon>Muscomorpha</taxon>
        <taxon>Oestroidea</taxon>
        <taxon>Calliphoridae</taxon>
        <taxon>Luciliinae</taxon>
        <taxon>Lucilia</taxon>
    </lineage>
</organism>
<proteinExistence type="predicted"/>
<evidence type="ECO:0000313" key="3">
    <source>
        <dbReference type="Proteomes" id="UP000037069"/>
    </source>
</evidence>
<reference evidence="2 3" key="1">
    <citation type="journal article" date="2015" name="Nat. Commun.">
        <title>Lucilia cuprina genome unlocks parasitic fly biology to underpin future interventions.</title>
        <authorList>
            <person name="Anstead C.A."/>
            <person name="Korhonen P.K."/>
            <person name="Young N.D."/>
            <person name="Hall R.S."/>
            <person name="Jex A.R."/>
            <person name="Murali S.C."/>
            <person name="Hughes D.S."/>
            <person name="Lee S.F."/>
            <person name="Perry T."/>
            <person name="Stroehlein A.J."/>
            <person name="Ansell B.R."/>
            <person name="Breugelmans B."/>
            <person name="Hofmann A."/>
            <person name="Qu J."/>
            <person name="Dugan S."/>
            <person name="Lee S.L."/>
            <person name="Chao H."/>
            <person name="Dinh H."/>
            <person name="Han Y."/>
            <person name="Doddapaneni H.V."/>
            <person name="Worley K.C."/>
            <person name="Muzny D.M."/>
            <person name="Ioannidis P."/>
            <person name="Waterhouse R.M."/>
            <person name="Zdobnov E.M."/>
            <person name="James P.J."/>
            <person name="Bagnall N.H."/>
            <person name="Kotze A.C."/>
            <person name="Gibbs R.A."/>
            <person name="Richards S."/>
            <person name="Batterham P."/>
            <person name="Gasser R.B."/>
        </authorList>
    </citation>
    <scope>NUCLEOTIDE SEQUENCE [LARGE SCALE GENOMIC DNA]</scope>
    <source>
        <strain evidence="2 3">LS</strain>
        <tissue evidence="2">Full body</tissue>
    </source>
</reference>
<protein>
    <submittedName>
        <fullName evidence="2">Uncharacterized protein</fullName>
    </submittedName>
</protein>
<gene>
    <name evidence="2" type="ORF">FF38_04583</name>
</gene>
<keyword evidence="3" id="KW-1185">Reference proteome</keyword>
<feature type="compositionally biased region" description="Polar residues" evidence="1">
    <location>
        <begin position="1"/>
        <end position="11"/>
    </location>
</feature>
<dbReference type="EMBL" id="JRES01001243">
    <property type="protein sequence ID" value="KNC24307.1"/>
    <property type="molecule type" value="Genomic_DNA"/>
</dbReference>
<dbReference type="AlphaFoldDB" id="A0A0L0BWA3"/>
<accession>A0A0L0BWA3</accession>